<accession>A0A4R8MQS0</accession>
<proteinExistence type="predicted"/>
<gene>
    <name evidence="1" type="ORF">CLV96_3634</name>
</gene>
<protein>
    <submittedName>
        <fullName evidence="1">Uncharacterized protein DUF1905</fullName>
    </submittedName>
</protein>
<evidence type="ECO:0000313" key="1">
    <source>
        <dbReference type="EMBL" id="TDY67213.1"/>
    </source>
</evidence>
<evidence type="ECO:0000313" key="2">
    <source>
        <dbReference type="Proteomes" id="UP000294684"/>
    </source>
</evidence>
<dbReference type="InterPro" id="IPR015018">
    <property type="entry name" value="DUF1905"/>
</dbReference>
<comment type="caution">
    <text evidence="1">The sequence shown here is derived from an EMBL/GenBank/DDBJ whole genome shotgun (WGS) entry which is preliminary data.</text>
</comment>
<dbReference type="Pfam" id="PF08922">
    <property type="entry name" value="DUF1905"/>
    <property type="match status" value="1"/>
</dbReference>
<dbReference type="Gene3D" id="2.40.30.100">
    <property type="entry name" value="AF2212/PG0164-like"/>
    <property type="match status" value="1"/>
</dbReference>
<dbReference type="SUPFAM" id="SSF141694">
    <property type="entry name" value="AF2212/PG0164-like"/>
    <property type="match status" value="1"/>
</dbReference>
<reference evidence="1 2" key="1">
    <citation type="submission" date="2019-03" db="EMBL/GenBank/DDBJ databases">
        <title>Genomic Encyclopedia of Archaeal and Bacterial Type Strains, Phase II (KMG-II): from individual species to whole genera.</title>
        <authorList>
            <person name="Goeker M."/>
        </authorList>
    </citation>
    <scope>NUCLEOTIDE SEQUENCE [LARGE SCALE GENOMIC DNA]</scope>
    <source>
        <strain evidence="1 2">DSM 21537</strain>
    </source>
</reference>
<dbReference type="RefSeq" id="WP_004786381.1">
    <property type="nucleotide sequence ID" value="NZ_SORO01000004.1"/>
</dbReference>
<name>A0A4R8MQS0_LEPME</name>
<dbReference type="EMBL" id="SORO01000004">
    <property type="protein sequence ID" value="TDY67213.1"/>
    <property type="molecule type" value="Genomic_DNA"/>
</dbReference>
<dbReference type="STRING" id="1193051.LEP1GSC017_1071"/>
<dbReference type="GeneID" id="79828894"/>
<keyword evidence="2" id="KW-1185">Reference proteome</keyword>
<dbReference type="AlphaFoldDB" id="A0A4R8MQS0"/>
<dbReference type="InterPro" id="IPR037079">
    <property type="entry name" value="AF2212/PG0164-like_sf"/>
</dbReference>
<dbReference type="Pfam" id="PF13376">
    <property type="entry name" value="OmdA"/>
    <property type="match status" value="1"/>
</dbReference>
<dbReference type="Proteomes" id="UP000294684">
    <property type="component" value="Unassembled WGS sequence"/>
</dbReference>
<dbReference type="OrthoDB" id="328546at2"/>
<sequence length="168" mass="19521">MTDSQFLPFTAKIEIIGINPFVFLPKSILTSLMEQAQTDKGKIRVILKMEGFEFTQTLVKYKGEWRLYLNTPMRKAAKKEVGDKAQFEIKFNPKSMEHPVSPELQTALGKNKEAKNRFQSLSPSLQNEIMRYIYKIKSEKIKKDNVERVILYLLGKGKFLGREIVKKF</sequence>
<organism evidence="1 2">
    <name type="scientific">Leptospira meyeri</name>
    <dbReference type="NCBI Taxonomy" id="29508"/>
    <lineage>
        <taxon>Bacteria</taxon>
        <taxon>Pseudomonadati</taxon>
        <taxon>Spirochaetota</taxon>
        <taxon>Spirochaetia</taxon>
        <taxon>Leptospirales</taxon>
        <taxon>Leptospiraceae</taxon>
        <taxon>Leptospira</taxon>
    </lineage>
</organism>